<name>A0A5M8R1X6_9BACT</name>
<protein>
    <submittedName>
        <fullName evidence="2">UDP-N-acetylglucosamine 2-epimerase (Hydrolyzing)</fullName>
        <ecNumber evidence="2">3.2.1.183</ecNumber>
    </submittedName>
</protein>
<dbReference type="AlphaFoldDB" id="A0A5M8R1X6"/>
<dbReference type="NCBIfam" id="TIGR03568">
    <property type="entry name" value="NeuC_NnaA"/>
    <property type="match status" value="1"/>
</dbReference>
<accession>A0A5M8R1X6</accession>
<evidence type="ECO:0000313" key="3">
    <source>
        <dbReference type="Proteomes" id="UP000323994"/>
    </source>
</evidence>
<dbReference type="PANTHER" id="PTHR43174:SF3">
    <property type="entry name" value="UDP-N-ACETYLGLUCOSAMINE 2-EPIMERASE"/>
    <property type="match status" value="1"/>
</dbReference>
<dbReference type="InterPro" id="IPR029767">
    <property type="entry name" value="WecB-like"/>
</dbReference>
<dbReference type="EMBL" id="VBSN01000025">
    <property type="protein sequence ID" value="KAA6440974.1"/>
    <property type="molecule type" value="Genomic_DNA"/>
</dbReference>
<keyword evidence="2" id="KW-0326">Glycosidase</keyword>
<dbReference type="GO" id="GO:0004553">
    <property type="term" value="F:hydrolase activity, hydrolyzing O-glycosyl compounds"/>
    <property type="evidence" value="ECO:0007669"/>
    <property type="project" value="InterPro"/>
</dbReference>
<gene>
    <name evidence="2" type="primary">neuC</name>
    <name evidence="2" type="ORF">FEM33_04730</name>
</gene>
<evidence type="ECO:0000259" key="1">
    <source>
        <dbReference type="Pfam" id="PF02350"/>
    </source>
</evidence>
<dbReference type="Gene3D" id="3.40.50.2000">
    <property type="entry name" value="Glycogen Phosphorylase B"/>
    <property type="match status" value="2"/>
</dbReference>
<dbReference type="OrthoDB" id="9803238at2"/>
<evidence type="ECO:0000313" key="2">
    <source>
        <dbReference type="EMBL" id="KAA6440974.1"/>
    </source>
</evidence>
<reference evidence="2 3" key="1">
    <citation type="submission" date="2019-05" db="EMBL/GenBank/DDBJ databases">
        <authorList>
            <person name="Qu J.-H."/>
        </authorList>
    </citation>
    <scope>NUCLEOTIDE SEQUENCE [LARGE SCALE GENOMIC DNA]</scope>
    <source>
        <strain evidence="2 3">NS28</strain>
    </source>
</reference>
<comment type="caution">
    <text evidence="2">The sequence shown here is derived from an EMBL/GenBank/DDBJ whole genome shotgun (WGS) entry which is preliminary data.</text>
</comment>
<dbReference type="Pfam" id="PF02350">
    <property type="entry name" value="Epimerase_2"/>
    <property type="match status" value="1"/>
</dbReference>
<dbReference type="CDD" id="cd03786">
    <property type="entry name" value="GTB_UDP-GlcNAc_2-Epimerase"/>
    <property type="match status" value="1"/>
</dbReference>
<organism evidence="2 3">
    <name type="scientific">Dyadobacter flavalbus</name>
    <dbReference type="NCBI Taxonomy" id="2579942"/>
    <lineage>
        <taxon>Bacteria</taxon>
        <taxon>Pseudomonadati</taxon>
        <taxon>Bacteroidota</taxon>
        <taxon>Cytophagia</taxon>
        <taxon>Cytophagales</taxon>
        <taxon>Spirosomataceae</taxon>
        <taxon>Dyadobacter</taxon>
    </lineage>
</organism>
<dbReference type="EC" id="3.2.1.183" evidence="2"/>
<feature type="domain" description="UDP-N-acetylglucosamine 2-epimerase" evidence="1">
    <location>
        <begin position="24"/>
        <end position="367"/>
    </location>
</feature>
<proteinExistence type="predicted"/>
<dbReference type="GO" id="GO:0006047">
    <property type="term" value="P:UDP-N-acetylglucosamine metabolic process"/>
    <property type="evidence" value="ECO:0007669"/>
    <property type="project" value="InterPro"/>
</dbReference>
<dbReference type="InterPro" id="IPR020004">
    <property type="entry name" value="UDP-GlcNAc_Epase"/>
</dbReference>
<keyword evidence="3" id="KW-1185">Reference proteome</keyword>
<dbReference type="PANTHER" id="PTHR43174">
    <property type="entry name" value="UDP-N-ACETYLGLUCOSAMINE 2-EPIMERASE"/>
    <property type="match status" value="1"/>
</dbReference>
<sequence length="381" mass="41669">MIRKICVVVTARASYCRIKTVLTEIRNHPALELQLVVAASALLGKYGCILDSIEKDGFCITAKISNLLDVDNYTAAAKTTGLGIIELASLFENIKPDVVVSIGDRFETMSTATTASFMNITLAHVQGGEVTGNIDEKVRHAVTYLSDIHFAATEKAQSRIIQHGKNPQSVFNTGCPSIDLALQVKNASEYCDSAASERKKPDVIEKYLVVMQHSVTTELQCTRKQIQETLNAVKILNIPTYWFYPNADPGSSEIIAGIREFGEKCNDHLIRFVKNFEPLHFLKLIQSSCCLIGNSSTGIREASFLGIPVVNIGSRQAGRERGSNVIDTDYDCGKIAEAVKNQLLHGPYPSENIYGSGHAGQKIASLLATIPLSTNRKTDYL</sequence>
<dbReference type="RefSeq" id="WP_139010953.1">
    <property type="nucleotide sequence ID" value="NZ_VBSN01000025.1"/>
</dbReference>
<dbReference type="InterPro" id="IPR003331">
    <property type="entry name" value="UDP_GlcNAc_Epimerase_2_dom"/>
</dbReference>
<dbReference type="Proteomes" id="UP000323994">
    <property type="component" value="Unassembled WGS sequence"/>
</dbReference>
<dbReference type="SUPFAM" id="SSF53756">
    <property type="entry name" value="UDP-Glycosyltransferase/glycogen phosphorylase"/>
    <property type="match status" value="1"/>
</dbReference>
<keyword evidence="2" id="KW-0378">Hydrolase</keyword>